<protein>
    <submittedName>
        <fullName evidence="1">Lrp/AsnC family transcriptional regulator</fullName>
    </submittedName>
</protein>
<gene>
    <name evidence="1" type="ORF">HH195_04345</name>
</gene>
<evidence type="ECO:0000313" key="1">
    <source>
        <dbReference type="EMBL" id="QPJ85183.1"/>
    </source>
</evidence>
<accession>A0ACD1BCQ1</accession>
<proteinExistence type="predicted"/>
<organism evidence="1 2">
    <name type="scientific">Candidatus Sarcina troglodytae</name>
    <dbReference type="NCBI Taxonomy" id="2726954"/>
    <lineage>
        <taxon>Bacteria</taxon>
        <taxon>Bacillati</taxon>
        <taxon>Bacillota</taxon>
        <taxon>Clostridia</taxon>
        <taxon>Eubacteriales</taxon>
        <taxon>Clostridiaceae</taxon>
        <taxon>Sarcina</taxon>
    </lineage>
</organism>
<dbReference type="Proteomes" id="UP000594603">
    <property type="component" value="Chromosome"/>
</dbReference>
<sequence length="139" mass="16059">MLDKIDKNILNELSKNSRITMKELGEKIHMTGQATSIRVAKLEDKGLIEGYTIKLNNEKLGYPIHALITVTHTNLQNHNTYMKFISTQKNFIIHHYKISGDGCYILECKFSSNKELDEFVVKLNQFVNYKVTLIINEIL</sequence>
<reference evidence="1" key="1">
    <citation type="submission" date="2020-04" db="EMBL/GenBank/DDBJ databases">
        <title>A novel bacterium ('Candidatus Sarcina troglodytae' sp. nov.) linked to a protracted, uniformly lethal epizootic among sanctuary western chimpanzees (Pan troglodytes verus) in Sierra Leone.</title>
        <authorList>
            <person name="Owens L.A."/>
            <person name="Colitti B."/>
            <person name="Hirji I."/>
            <person name="Pizaro A."/>
            <person name="Jaffe J.E."/>
            <person name="Moittie S."/>
            <person name="Bishop-Lilly K.A."/>
            <person name="Estrella L.A."/>
            <person name="Voegtly L.J."/>
            <person name="Kuhn J.H."/>
            <person name="Suen G."/>
            <person name="Deblois C.L."/>
            <person name="Dunn C."/>
            <person name="Juan-Salles C."/>
            <person name="Goldberg T.L."/>
        </authorList>
    </citation>
    <scope>NUCLEOTIDE SEQUENCE</scope>
    <source>
        <strain evidence="1">JB2</strain>
    </source>
</reference>
<dbReference type="EMBL" id="CP051754">
    <property type="protein sequence ID" value="QPJ85183.1"/>
    <property type="molecule type" value="Genomic_DNA"/>
</dbReference>
<name>A0ACD1BCQ1_9CLOT</name>
<evidence type="ECO:0000313" key="2">
    <source>
        <dbReference type="Proteomes" id="UP000594603"/>
    </source>
</evidence>
<keyword evidence="2" id="KW-1185">Reference proteome</keyword>